<evidence type="ECO:0000256" key="2">
    <source>
        <dbReference type="ARBA" id="ARBA00022692"/>
    </source>
</evidence>
<sequence length="314" mass="35830">MKDKKLIIAKYVFEIILITFLSFIYYLIQPVKTPKVLYIPQGSINQIITQLADKNYDVCKLDSLILRFIGKPQSGWINLGSTTNTRADFLIKLTTAKAALRDVTLIPGETTYVFLNQLAQNLGLDRKKLQEEFEKQSPVKEGVFVPNTYKIPVGISEKALISLLLKISLKKMEQLSIKIFGAYNEKKWFHYVTIASIIQKESANNKEMPLVSSVIYNRLRKGMKLQMDGSLNYGKYSHIKITADRIKHDNSLYNTYLHKGIPSVPVCNVSIDAIKAAIFPANTDYLYFMKSKNGTHDFTCNYSTHLRNIKRATK</sequence>
<keyword evidence="6 7" id="KW-0961">Cell wall biogenesis/degradation</keyword>
<comment type="catalytic activity">
    <reaction evidence="7">
        <text>a peptidoglycan chain = a peptidoglycan chain with N-acetyl-1,6-anhydromuramyl-[peptide] at the reducing end + a peptidoglycan chain with N-acetylglucosamine at the non-reducing end.</text>
        <dbReference type="EC" id="4.2.2.29"/>
    </reaction>
</comment>
<dbReference type="GO" id="GO:0009252">
    <property type="term" value="P:peptidoglycan biosynthetic process"/>
    <property type="evidence" value="ECO:0007669"/>
    <property type="project" value="UniProtKB-UniRule"/>
</dbReference>
<dbReference type="EMBL" id="CP041406">
    <property type="protein sequence ID" value="QOP45710.1"/>
    <property type="molecule type" value="Genomic_DNA"/>
</dbReference>
<feature type="transmembrane region" description="Helical" evidence="7">
    <location>
        <begin position="7"/>
        <end position="28"/>
    </location>
</feature>
<dbReference type="NCBIfam" id="TIGR00247">
    <property type="entry name" value="endolytic transglycosylase MltG"/>
    <property type="match status" value="1"/>
</dbReference>
<keyword evidence="4 7" id="KW-0472">Membrane</keyword>
<keyword evidence="3 7" id="KW-1133">Transmembrane helix</keyword>
<dbReference type="Proteomes" id="UP000593580">
    <property type="component" value="Chromosome"/>
</dbReference>
<dbReference type="InterPro" id="IPR003770">
    <property type="entry name" value="MLTG-like"/>
</dbReference>
<dbReference type="RefSeq" id="WP_193111959.1">
    <property type="nucleotide sequence ID" value="NZ_CP041406.1"/>
</dbReference>
<dbReference type="GO" id="GO:0008932">
    <property type="term" value="F:lytic endotransglycosylase activity"/>
    <property type="evidence" value="ECO:0007669"/>
    <property type="project" value="UniProtKB-UniRule"/>
</dbReference>
<accession>A0A7M1B7N9</accession>
<dbReference type="KEGG" id="spal:FM071_05195"/>
<dbReference type="PANTHER" id="PTHR30518:SF2">
    <property type="entry name" value="ENDOLYTIC MUREIN TRANSGLYCOSYLASE"/>
    <property type="match status" value="1"/>
</dbReference>
<evidence type="ECO:0000256" key="7">
    <source>
        <dbReference type="HAMAP-Rule" id="MF_02065"/>
    </source>
</evidence>
<dbReference type="GO" id="GO:0071555">
    <property type="term" value="P:cell wall organization"/>
    <property type="evidence" value="ECO:0007669"/>
    <property type="project" value="UniProtKB-KW"/>
</dbReference>
<dbReference type="HAMAP" id="MF_02065">
    <property type="entry name" value="MltG"/>
    <property type="match status" value="1"/>
</dbReference>
<keyword evidence="2 7" id="KW-0812">Transmembrane</keyword>
<comment type="similarity">
    <text evidence="7">Belongs to the transglycosylase MltG family.</text>
</comment>
<feature type="site" description="Important for catalytic activity" evidence="7">
    <location>
        <position position="201"/>
    </location>
</feature>
<protein>
    <recommendedName>
        <fullName evidence="7">Endolytic murein transglycosylase</fullName>
        <ecNumber evidence="7">4.2.2.29</ecNumber>
    </recommendedName>
    <alternativeName>
        <fullName evidence="7">Peptidoglycan lytic transglycosylase</fullName>
    </alternativeName>
    <alternativeName>
        <fullName evidence="7">Peptidoglycan polymerization terminase</fullName>
    </alternativeName>
</protein>
<dbReference type="Pfam" id="PF02618">
    <property type="entry name" value="YceG"/>
    <property type="match status" value="1"/>
</dbReference>
<keyword evidence="9" id="KW-1185">Reference proteome</keyword>
<reference evidence="8 9" key="1">
    <citation type="submission" date="2019-07" db="EMBL/GenBank/DDBJ databases">
        <title>Sulfurimonas paralvinellae sp. nov., a novel mesophilic, hydrogen- and sulfur-oxidizing chemolithoautotroph within the Epsilonproteo- bacteria isolated from a deep-sea hydrothermal vent polychaete nest, reclassification of Thiomicrospira denitrificans as Sulfurimonas denitrificans comb. nov. and emended description of the genus Sulfurimonas.</title>
        <authorList>
            <person name="Wang S."/>
            <person name="Jiang L."/>
            <person name="Shao Z."/>
        </authorList>
    </citation>
    <scope>NUCLEOTIDE SEQUENCE [LARGE SCALE GENOMIC DNA]</scope>
    <source>
        <strain evidence="8 9">GO25</strain>
    </source>
</reference>
<dbReference type="PANTHER" id="PTHR30518">
    <property type="entry name" value="ENDOLYTIC MUREIN TRANSGLYCOSYLASE"/>
    <property type="match status" value="1"/>
</dbReference>
<gene>
    <name evidence="7 8" type="primary">mltG</name>
    <name evidence="8" type="ORF">FM071_05195</name>
</gene>
<dbReference type="EC" id="4.2.2.29" evidence="7"/>
<dbReference type="AlphaFoldDB" id="A0A7M1B7N9"/>
<dbReference type="GO" id="GO:0005886">
    <property type="term" value="C:plasma membrane"/>
    <property type="evidence" value="ECO:0007669"/>
    <property type="project" value="UniProtKB-SubCell"/>
</dbReference>
<keyword evidence="1 7" id="KW-1003">Cell membrane</keyword>
<evidence type="ECO:0000256" key="3">
    <source>
        <dbReference type="ARBA" id="ARBA00022989"/>
    </source>
</evidence>
<evidence type="ECO:0000256" key="6">
    <source>
        <dbReference type="ARBA" id="ARBA00023316"/>
    </source>
</evidence>
<comment type="function">
    <text evidence="7">Functions as a peptidoglycan terminase that cleaves nascent peptidoglycan strands endolytically to terminate their elongation.</text>
</comment>
<evidence type="ECO:0000313" key="8">
    <source>
        <dbReference type="EMBL" id="QOP45710.1"/>
    </source>
</evidence>
<evidence type="ECO:0000256" key="5">
    <source>
        <dbReference type="ARBA" id="ARBA00023239"/>
    </source>
</evidence>
<organism evidence="8 9">
    <name type="scientific">Sulfurimonas paralvinellae</name>
    <dbReference type="NCBI Taxonomy" id="317658"/>
    <lineage>
        <taxon>Bacteria</taxon>
        <taxon>Pseudomonadati</taxon>
        <taxon>Campylobacterota</taxon>
        <taxon>Epsilonproteobacteria</taxon>
        <taxon>Campylobacterales</taxon>
        <taxon>Sulfurimonadaceae</taxon>
        <taxon>Sulfurimonas</taxon>
    </lineage>
</organism>
<evidence type="ECO:0000256" key="4">
    <source>
        <dbReference type="ARBA" id="ARBA00023136"/>
    </source>
</evidence>
<evidence type="ECO:0000256" key="1">
    <source>
        <dbReference type="ARBA" id="ARBA00022475"/>
    </source>
</evidence>
<keyword evidence="5 7" id="KW-0456">Lyase</keyword>
<proteinExistence type="inferred from homology"/>
<name>A0A7M1B7N9_9BACT</name>
<comment type="subcellular location">
    <subcellularLocation>
        <location evidence="7">Cell membrane</location>
        <topology evidence="7">Single-pass membrane protein</topology>
    </subcellularLocation>
</comment>
<evidence type="ECO:0000313" key="9">
    <source>
        <dbReference type="Proteomes" id="UP000593580"/>
    </source>
</evidence>